<accession>A0ABR2XDJ5</accession>
<evidence type="ECO:0000313" key="1">
    <source>
        <dbReference type="EMBL" id="KAK9771727.1"/>
    </source>
</evidence>
<dbReference type="EMBL" id="JARVKM010000071">
    <property type="protein sequence ID" value="KAK9771727.1"/>
    <property type="molecule type" value="Genomic_DNA"/>
</dbReference>
<protein>
    <submittedName>
        <fullName evidence="1">Uncharacterized protein</fullName>
    </submittedName>
</protein>
<name>A0ABR2XDJ5_9PEZI</name>
<sequence>MLKESRSCCHTTTRSINKYAYERNTDDWVKIPTIVEDMKSNLGAPLVNGTRLRTNDTVSGMIPDMVCMIDIAMAYEGTDIVVGVVVLDNVESGRYMGVVKMMFDIMKVLSVAYSSTTMHMSVSSGLYLPASVTVVDNPSVYVYDSNDLYKL</sequence>
<organism evidence="1 2">
    <name type="scientific">Seiridium cardinale</name>
    <dbReference type="NCBI Taxonomy" id="138064"/>
    <lineage>
        <taxon>Eukaryota</taxon>
        <taxon>Fungi</taxon>
        <taxon>Dikarya</taxon>
        <taxon>Ascomycota</taxon>
        <taxon>Pezizomycotina</taxon>
        <taxon>Sordariomycetes</taxon>
        <taxon>Xylariomycetidae</taxon>
        <taxon>Amphisphaeriales</taxon>
        <taxon>Sporocadaceae</taxon>
        <taxon>Seiridium</taxon>
    </lineage>
</organism>
<keyword evidence="2" id="KW-1185">Reference proteome</keyword>
<comment type="caution">
    <text evidence="1">The sequence shown here is derived from an EMBL/GenBank/DDBJ whole genome shotgun (WGS) entry which is preliminary data.</text>
</comment>
<reference evidence="1 2" key="1">
    <citation type="submission" date="2024-02" db="EMBL/GenBank/DDBJ databases">
        <title>First draft genome assembly of two strains of Seiridium cardinale.</title>
        <authorList>
            <person name="Emiliani G."/>
            <person name="Scali E."/>
        </authorList>
    </citation>
    <scope>NUCLEOTIDE SEQUENCE [LARGE SCALE GENOMIC DNA]</scope>
    <source>
        <strain evidence="1 2">BM-138-000479</strain>
    </source>
</reference>
<dbReference type="Proteomes" id="UP001465668">
    <property type="component" value="Unassembled WGS sequence"/>
</dbReference>
<proteinExistence type="predicted"/>
<evidence type="ECO:0000313" key="2">
    <source>
        <dbReference type="Proteomes" id="UP001465668"/>
    </source>
</evidence>
<gene>
    <name evidence="1" type="ORF">SCAR479_11656</name>
</gene>